<evidence type="ECO:0000313" key="1">
    <source>
        <dbReference type="EMBL" id="CDW22999.1"/>
    </source>
</evidence>
<name>A0A0K2TA82_LEPSM</name>
<feature type="non-terminal residue" evidence="1">
    <location>
        <position position="54"/>
    </location>
</feature>
<dbReference type="EMBL" id="HACA01005638">
    <property type="protein sequence ID" value="CDW22999.1"/>
    <property type="molecule type" value="Transcribed_RNA"/>
</dbReference>
<sequence>MQYIVEVLILTIQQVLSKICCSQTSMLSSQKNFFRESSSTTIFPNSGCSTWSIQ</sequence>
<protein>
    <submittedName>
        <fullName evidence="1">Uncharacterized protein</fullName>
    </submittedName>
</protein>
<organism evidence="1">
    <name type="scientific">Lepeophtheirus salmonis</name>
    <name type="common">Salmon louse</name>
    <name type="synonym">Caligus salmonis</name>
    <dbReference type="NCBI Taxonomy" id="72036"/>
    <lineage>
        <taxon>Eukaryota</taxon>
        <taxon>Metazoa</taxon>
        <taxon>Ecdysozoa</taxon>
        <taxon>Arthropoda</taxon>
        <taxon>Crustacea</taxon>
        <taxon>Multicrustacea</taxon>
        <taxon>Hexanauplia</taxon>
        <taxon>Copepoda</taxon>
        <taxon>Siphonostomatoida</taxon>
        <taxon>Caligidae</taxon>
        <taxon>Lepeophtheirus</taxon>
    </lineage>
</organism>
<proteinExistence type="predicted"/>
<accession>A0A0K2TA82</accession>
<dbReference type="AlphaFoldDB" id="A0A0K2TA82"/>
<reference evidence="1" key="1">
    <citation type="submission" date="2014-05" db="EMBL/GenBank/DDBJ databases">
        <authorList>
            <person name="Chronopoulou M."/>
        </authorList>
    </citation>
    <scope>NUCLEOTIDE SEQUENCE</scope>
    <source>
        <tissue evidence="1">Whole organism</tissue>
    </source>
</reference>